<sequence length="38" mass="4600">MNSNAVKQYKKSYKNKREVKKSPLFSFIRSKIYLKSLF</sequence>
<evidence type="ECO:0000313" key="1">
    <source>
        <dbReference type="EMBL" id="CDL86320.1"/>
    </source>
</evidence>
<accession>W1J9Z7</accession>
<evidence type="ECO:0000313" key="2">
    <source>
        <dbReference type="Proteomes" id="UP000019197"/>
    </source>
</evidence>
<dbReference type="AlphaFoldDB" id="W1J9Z7"/>
<gene>
    <name evidence="1" type="ORF">XCR1_3010001</name>
</gene>
<reference evidence="1 2" key="1">
    <citation type="submission" date="2013-11" db="EMBL/GenBank/DDBJ databases">
        <title>Draft genome sequence and annotation of the entomopathogenic bacterium, Xenorhabdus cabanillasi strain JM26.</title>
        <authorList>
            <person name="Gualtieri M."/>
            <person name="Ogier J.C."/>
            <person name="Pages S."/>
            <person name="Givaudan A."/>
            <person name="Gaudriault S."/>
        </authorList>
    </citation>
    <scope>NUCLEOTIDE SEQUENCE [LARGE SCALE GENOMIC DNA]</scope>
    <source>
        <strain evidence="1 2">JM26</strain>
    </source>
</reference>
<proteinExistence type="predicted"/>
<name>W1J9Z7_9GAMM</name>
<dbReference type="Proteomes" id="UP000019197">
    <property type="component" value="Unassembled WGS sequence"/>
</dbReference>
<protein>
    <submittedName>
        <fullName evidence="1">Uncharacterized protein</fullName>
    </submittedName>
</protein>
<comment type="caution">
    <text evidence="1">The sequence shown here is derived from an EMBL/GenBank/DDBJ whole genome shotgun (WGS) entry which is preliminary data.</text>
</comment>
<organism evidence="1 2">
    <name type="scientific">Xenorhabdus cabanillasii JM26</name>
    <dbReference type="NCBI Taxonomy" id="1427517"/>
    <lineage>
        <taxon>Bacteria</taxon>
        <taxon>Pseudomonadati</taxon>
        <taxon>Pseudomonadota</taxon>
        <taxon>Gammaproteobacteria</taxon>
        <taxon>Enterobacterales</taxon>
        <taxon>Morganellaceae</taxon>
        <taxon>Xenorhabdus</taxon>
    </lineage>
</organism>
<dbReference type="EMBL" id="CBXE010000226">
    <property type="protein sequence ID" value="CDL86320.1"/>
    <property type="molecule type" value="Genomic_DNA"/>
</dbReference>